<dbReference type="Proteomes" id="UP001321766">
    <property type="component" value="Chromosome"/>
</dbReference>
<feature type="transmembrane region" description="Helical" evidence="11">
    <location>
        <begin position="374"/>
        <end position="395"/>
    </location>
</feature>
<feature type="transmembrane region" description="Helical" evidence="11">
    <location>
        <begin position="344"/>
        <end position="362"/>
    </location>
</feature>
<evidence type="ECO:0000313" key="13">
    <source>
        <dbReference type="Proteomes" id="UP001321766"/>
    </source>
</evidence>
<keyword evidence="7 11" id="KW-0915">Sodium</keyword>
<comment type="function">
    <text evidence="11">Na(+)/H(+) antiporter that extrudes sodium in exchange for external protons.</text>
</comment>
<keyword evidence="13" id="KW-1185">Reference proteome</keyword>
<dbReference type="HAMAP" id="MF_01844">
    <property type="entry name" value="NhaA"/>
    <property type="match status" value="1"/>
</dbReference>
<evidence type="ECO:0000256" key="10">
    <source>
        <dbReference type="ARBA" id="ARBA00023201"/>
    </source>
</evidence>
<keyword evidence="9 11" id="KW-0472">Membrane</keyword>
<dbReference type="PANTHER" id="PTHR30341:SF0">
    <property type="entry name" value="NA(+)_H(+) ANTIPORTER NHAA"/>
    <property type="match status" value="1"/>
</dbReference>
<proteinExistence type="inferred from homology"/>
<keyword evidence="3 11" id="KW-0050">Antiport</keyword>
<feature type="transmembrane region" description="Helical" evidence="11">
    <location>
        <begin position="166"/>
        <end position="186"/>
    </location>
</feature>
<reference evidence="12 13" key="1">
    <citation type="journal article" date="2023" name="Microbiol. Spectr.">
        <title>Symbiosis of Carpenter Bees with Uncharacterized Lactic Acid Bacteria Showing NAD Auxotrophy.</title>
        <authorList>
            <person name="Kawasaki S."/>
            <person name="Ozawa K."/>
            <person name="Mori T."/>
            <person name="Yamamoto A."/>
            <person name="Ito M."/>
            <person name="Ohkuma M."/>
            <person name="Sakamoto M."/>
            <person name="Matsutani M."/>
        </authorList>
    </citation>
    <scope>NUCLEOTIDE SEQUENCE [LARGE SCALE GENOMIC DNA]</scope>
    <source>
        <strain evidence="12 13">Kim37-2</strain>
    </source>
</reference>
<feature type="transmembrane region" description="Helical" evidence="11">
    <location>
        <begin position="107"/>
        <end position="127"/>
    </location>
</feature>
<comment type="catalytic activity">
    <reaction evidence="11">
        <text>Na(+)(in) + 2 H(+)(out) = Na(+)(out) + 2 H(+)(in)</text>
        <dbReference type="Rhea" id="RHEA:29251"/>
        <dbReference type="ChEBI" id="CHEBI:15378"/>
        <dbReference type="ChEBI" id="CHEBI:29101"/>
    </reaction>
</comment>
<dbReference type="Gene3D" id="1.20.1530.10">
    <property type="entry name" value="Na+/H+ antiporter like domain"/>
    <property type="match status" value="1"/>
</dbReference>
<comment type="similarity">
    <text evidence="11">Belongs to the NhaA Na(+)/H(+) (TC 2.A.33) antiporter family.</text>
</comment>
<feature type="transmembrane region" description="Helical" evidence="11">
    <location>
        <begin position="193"/>
        <end position="209"/>
    </location>
</feature>
<dbReference type="InterPro" id="IPR004670">
    <property type="entry name" value="NhaA"/>
</dbReference>
<keyword evidence="6 11" id="KW-1133">Transmembrane helix</keyword>
<sequence>MSTTSRSLRRIFRSLQVFSRDDRKAGALMMSTAVLGLLCANFPGLSRLYQAGISWIPLSQLPPANSLHISLGEWIQDGLLTVFFLVTGLDLRQEMTSGSLRHPKQALLPLLAALGGVLAPIALYLLINASSPATISGWAVPTATDVAFSLAALQVIAPKTSPSVQAFLMTLAVFDDIIGVVLIALCYSQLEQVWGLLLTALCLAIWYALTRVRQLHWPHRVGALAAALGAWYGFLIAGVHPVLSGVALGLLTPARPAPGQTSSRATRLASALLPLSALLALPLFAFCSMGIPLHEFKLSWLSSPVFLGICLGLALGKPLGIMAVLTLCSTLGLKPPLGARLADLLAPAQLCGIGFTMSFLMAKLAFSDPEFTNIALVGVLVGSLLSLLLSAFTLACRKHFAGHRPAASTALQ</sequence>
<evidence type="ECO:0000256" key="9">
    <source>
        <dbReference type="ARBA" id="ARBA00023136"/>
    </source>
</evidence>
<comment type="subcellular location">
    <subcellularLocation>
        <location evidence="1">Cell inner membrane</location>
        <topology evidence="1">Multi-pass membrane protein</topology>
    </subcellularLocation>
    <subcellularLocation>
        <location evidence="11">Cell membrane</location>
        <topology evidence="11">Multi-pass membrane protein</topology>
    </subcellularLocation>
</comment>
<evidence type="ECO:0000256" key="1">
    <source>
        <dbReference type="ARBA" id="ARBA00004429"/>
    </source>
</evidence>
<protein>
    <recommendedName>
        <fullName evidence="11">Na(+)/H(+) antiporter NhaA</fullName>
    </recommendedName>
    <alternativeName>
        <fullName evidence="11">Sodium/proton antiporter NhaA</fullName>
    </alternativeName>
</protein>
<organism evidence="12 13">
    <name type="scientific">Bombiscardovia nodaiensis</name>
    <dbReference type="NCBI Taxonomy" id="2932181"/>
    <lineage>
        <taxon>Bacteria</taxon>
        <taxon>Bacillati</taxon>
        <taxon>Actinomycetota</taxon>
        <taxon>Actinomycetes</taxon>
        <taxon>Bifidobacteriales</taxon>
        <taxon>Bifidobacteriaceae</taxon>
        <taxon>Bombiscardovia</taxon>
    </lineage>
</organism>
<evidence type="ECO:0000313" key="12">
    <source>
        <dbReference type="EMBL" id="BDR52130.1"/>
    </source>
</evidence>
<feature type="transmembrane region" description="Helical" evidence="11">
    <location>
        <begin position="272"/>
        <end position="293"/>
    </location>
</feature>
<dbReference type="PANTHER" id="PTHR30341">
    <property type="entry name" value="SODIUM ION/PROTON ANTIPORTER NHAA-RELATED"/>
    <property type="match status" value="1"/>
</dbReference>
<dbReference type="EMBL" id="AP026798">
    <property type="protein sequence ID" value="BDR52130.1"/>
    <property type="molecule type" value="Genomic_DNA"/>
</dbReference>
<gene>
    <name evidence="11 12" type="primary">nhaA</name>
    <name evidence="12" type="ORF">KIM372_00370</name>
</gene>
<evidence type="ECO:0000256" key="7">
    <source>
        <dbReference type="ARBA" id="ARBA00023053"/>
    </source>
</evidence>
<keyword evidence="5 11" id="KW-0812">Transmembrane</keyword>
<feature type="transmembrane region" description="Helical" evidence="11">
    <location>
        <begin position="305"/>
        <end position="332"/>
    </location>
</feature>
<evidence type="ECO:0000256" key="6">
    <source>
        <dbReference type="ARBA" id="ARBA00022989"/>
    </source>
</evidence>
<dbReference type="InterPro" id="IPR023171">
    <property type="entry name" value="Na/H_antiporter_dom_sf"/>
</dbReference>
<dbReference type="Pfam" id="PF06965">
    <property type="entry name" value="Na_H_antiport_1"/>
    <property type="match status" value="1"/>
</dbReference>
<keyword evidence="8 11" id="KW-0406">Ion transport</keyword>
<keyword evidence="2 11" id="KW-0813">Transport</keyword>
<feature type="transmembrane region" description="Helical" evidence="11">
    <location>
        <begin position="25"/>
        <end position="46"/>
    </location>
</feature>
<feature type="transmembrane region" description="Helical" evidence="11">
    <location>
        <begin position="229"/>
        <end position="251"/>
    </location>
</feature>
<accession>A0ABN6SBD7</accession>
<evidence type="ECO:0000256" key="3">
    <source>
        <dbReference type="ARBA" id="ARBA00022449"/>
    </source>
</evidence>
<evidence type="ECO:0000256" key="5">
    <source>
        <dbReference type="ARBA" id="ARBA00022692"/>
    </source>
</evidence>
<keyword evidence="10 11" id="KW-0739">Sodium transport</keyword>
<evidence type="ECO:0000256" key="2">
    <source>
        <dbReference type="ARBA" id="ARBA00022448"/>
    </source>
</evidence>
<evidence type="ECO:0000256" key="8">
    <source>
        <dbReference type="ARBA" id="ARBA00023065"/>
    </source>
</evidence>
<name>A0ABN6SBD7_9BIFI</name>
<evidence type="ECO:0000256" key="4">
    <source>
        <dbReference type="ARBA" id="ARBA00022475"/>
    </source>
</evidence>
<evidence type="ECO:0000256" key="11">
    <source>
        <dbReference type="HAMAP-Rule" id="MF_01844"/>
    </source>
</evidence>
<keyword evidence="4 11" id="KW-1003">Cell membrane</keyword>